<evidence type="ECO:0000313" key="2">
    <source>
        <dbReference type="EMBL" id="KKR83704.1"/>
    </source>
</evidence>
<keyword evidence="1" id="KW-0472">Membrane</keyword>
<keyword evidence="1" id="KW-1133">Transmembrane helix</keyword>
<evidence type="ECO:0000313" key="3">
    <source>
        <dbReference type="Proteomes" id="UP000034601"/>
    </source>
</evidence>
<name>A0A0G0U3S7_9BACT</name>
<reference evidence="2 3" key="1">
    <citation type="journal article" date="2015" name="Nature">
        <title>rRNA introns, odd ribosomes, and small enigmatic genomes across a large radiation of phyla.</title>
        <authorList>
            <person name="Brown C.T."/>
            <person name="Hug L.A."/>
            <person name="Thomas B.C."/>
            <person name="Sharon I."/>
            <person name="Castelle C.J."/>
            <person name="Singh A."/>
            <person name="Wilkins M.J."/>
            <person name="Williams K.H."/>
            <person name="Banfield J.F."/>
        </authorList>
    </citation>
    <scope>NUCLEOTIDE SEQUENCE [LARGE SCALE GENOMIC DNA]</scope>
</reference>
<gene>
    <name evidence="2" type="ORF">UU29_C0002G0017</name>
</gene>
<dbReference type="AlphaFoldDB" id="A0A0G0U3S7"/>
<feature type="transmembrane region" description="Helical" evidence="1">
    <location>
        <begin position="41"/>
        <end position="61"/>
    </location>
</feature>
<dbReference type="EMBL" id="LCAB01000002">
    <property type="protein sequence ID" value="KKR83704.1"/>
    <property type="molecule type" value="Genomic_DNA"/>
</dbReference>
<feature type="transmembrane region" description="Helical" evidence="1">
    <location>
        <begin position="68"/>
        <end position="87"/>
    </location>
</feature>
<evidence type="ECO:0000256" key="1">
    <source>
        <dbReference type="SAM" id="Phobius"/>
    </source>
</evidence>
<comment type="caution">
    <text evidence="2">The sequence shown here is derived from an EMBL/GenBank/DDBJ whole genome shotgun (WGS) entry which is preliminary data.</text>
</comment>
<accession>A0A0G0U3S7</accession>
<proteinExistence type="predicted"/>
<feature type="transmembrane region" description="Helical" evidence="1">
    <location>
        <begin position="93"/>
        <end position="110"/>
    </location>
</feature>
<dbReference type="Proteomes" id="UP000034601">
    <property type="component" value="Unassembled WGS sequence"/>
</dbReference>
<protein>
    <submittedName>
        <fullName evidence="2">Uncharacterized protein</fullName>
    </submittedName>
</protein>
<dbReference type="PROSITE" id="PS51257">
    <property type="entry name" value="PROKAR_LIPOPROTEIN"/>
    <property type="match status" value="1"/>
</dbReference>
<feature type="transmembrane region" description="Helical" evidence="1">
    <location>
        <begin position="253"/>
        <end position="273"/>
    </location>
</feature>
<organism evidence="2 3">
    <name type="scientific">Candidatus Daviesbacteria bacterium GW2011_GWA2_40_9</name>
    <dbReference type="NCBI Taxonomy" id="1618424"/>
    <lineage>
        <taxon>Bacteria</taxon>
        <taxon>Candidatus Daviesiibacteriota</taxon>
    </lineage>
</organism>
<feature type="transmembrane region" description="Helical" evidence="1">
    <location>
        <begin position="130"/>
        <end position="149"/>
    </location>
</feature>
<keyword evidence="1" id="KW-0812">Transmembrane</keyword>
<sequence>MLLFKKLTFALPWLVFFTIACSYLPSLYQDPYFIISTDFNFYLQLLTLVGLILLSSFFFVIFVTLASILKIILPACLLASLIPLLFLNPPSSFLLTGGAFLSFTAISLLLQKELDQYLTFKATSLLSPSIKQLATILLLVISVIFYLVAEKEVSQNGFKIPSSLIEMSLSLTQTSQSLEVSPTTAVNQPQIPPELLKQYGVDPAVLEELDKPQNKPQNTMATLVESQINNLIKPYQQFIPLVLALLLFVTLKWLASILSILLTPLLWFIFWILEKTGFTKYEKEMREVKKLII</sequence>